<dbReference type="EMBL" id="MHQD01000008">
    <property type="protein sequence ID" value="OGZ96630.1"/>
    <property type="molecule type" value="Genomic_DNA"/>
</dbReference>
<proteinExistence type="predicted"/>
<evidence type="ECO:0008006" key="3">
    <source>
        <dbReference type="Google" id="ProtNLM"/>
    </source>
</evidence>
<dbReference type="Pfam" id="PF13177">
    <property type="entry name" value="DNA_pol3_delta2"/>
    <property type="match status" value="1"/>
</dbReference>
<reference evidence="1 2" key="1">
    <citation type="journal article" date="2016" name="Nat. Commun.">
        <title>Thousands of microbial genomes shed light on interconnected biogeochemical processes in an aquifer system.</title>
        <authorList>
            <person name="Anantharaman K."/>
            <person name="Brown C.T."/>
            <person name="Hug L.A."/>
            <person name="Sharon I."/>
            <person name="Castelle C.J."/>
            <person name="Probst A.J."/>
            <person name="Thomas B.C."/>
            <person name="Singh A."/>
            <person name="Wilkins M.J."/>
            <person name="Karaoz U."/>
            <person name="Brodie E.L."/>
            <person name="Williams K.H."/>
            <person name="Hubbard S.S."/>
            <person name="Banfield J.F."/>
        </authorList>
    </citation>
    <scope>NUCLEOTIDE SEQUENCE [LARGE SCALE GENOMIC DNA]</scope>
</reference>
<evidence type="ECO:0000313" key="1">
    <source>
        <dbReference type="EMBL" id="OGZ96630.1"/>
    </source>
</evidence>
<dbReference type="SUPFAM" id="SSF52540">
    <property type="entry name" value="P-loop containing nucleoside triphosphate hydrolases"/>
    <property type="match status" value="1"/>
</dbReference>
<dbReference type="GO" id="GO:0006261">
    <property type="term" value="P:DNA-templated DNA replication"/>
    <property type="evidence" value="ECO:0007669"/>
    <property type="project" value="TreeGrafter"/>
</dbReference>
<dbReference type="Gene3D" id="3.40.50.300">
    <property type="entry name" value="P-loop containing nucleotide triphosphate hydrolases"/>
    <property type="match status" value="1"/>
</dbReference>
<dbReference type="InterPro" id="IPR050238">
    <property type="entry name" value="DNA_Rep/Repair_Clamp_Loader"/>
</dbReference>
<evidence type="ECO:0000313" key="2">
    <source>
        <dbReference type="Proteomes" id="UP000178574"/>
    </source>
</evidence>
<comment type="caution">
    <text evidence="1">The sequence shown here is derived from an EMBL/GenBank/DDBJ whole genome shotgun (WGS) entry which is preliminary data.</text>
</comment>
<name>A0A1G2KDV8_9BACT</name>
<accession>A0A1G2KDV8</accession>
<dbReference type="AlphaFoldDB" id="A0A1G2KDV8"/>
<dbReference type="PANTHER" id="PTHR11669:SF8">
    <property type="entry name" value="DNA POLYMERASE III SUBUNIT DELTA"/>
    <property type="match status" value="1"/>
</dbReference>
<gene>
    <name evidence="1" type="ORF">A2847_00875</name>
</gene>
<dbReference type="InterPro" id="IPR027417">
    <property type="entry name" value="P-loop_NTPase"/>
</dbReference>
<dbReference type="PANTHER" id="PTHR11669">
    <property type="entry name" value="REPLICATION FACTOR C / DNA POLYMERASE III GAMMA-TAU SUBUNIT"/>
    <property type="match status" value="1"/>
</dbReference>
<dbReference type="Proteomes" id="UP000178574">
    <property type="component" value="Unassembled WGS sequence"/>
</dbReference>
<protein>
    <recommendedName>
        <fullName evidence="3">DNA polymerase III subunit delta</fullName>
    </recommendedName>
</protein>
<sequence>MIIGHKRQTEYFQKVLARGALAHAYLFHGPANVGKRTIAEEIARALLCEKSKKGFGGCGACDSCVRASGGAHENVIRLSREETLVSKKEIRKEIPIEDIRELRRVLSFSPQPGIWRVVIVSDVEQLSQEAAHAFLKLLEEPPARTVFFLIAEHIEYVLLTIRSRTQGIYFSLVLDDAIRGYLMGHAFSRARADEICAYAAGRAGVAVGATQKDDAIFESEKRARGVSHALVKGAPFFFPYAEKAASDEDIRLETADSVIRTLRERLLEEAHVPAQARLAKQVKNVVRITEAMVRTNVNPRLSLDLIFFEGSEGMKR</sequence>
<organism evidence="1 2">
    <name type="scientific">Candidatus Sungbacteria bacterium RIFCSPHIGHO2_01_FULL_50_25</name>
    <dbReference type="NCBI Taxonomy" id="1802265"/>
    <lineage>
        <taxon>Bacteria</taxon>
        <taxon>Candidatus Sungiibacteriota</taxon>
    </lineage>
</organism>